<sequence>MFNNNAQQHAGKQANTASNSQFKHLIPHGRHSGGRVMIWVFFFTATQPRYHNVLCIPNYSRVKYAVICLIPESCPKLEGLDNETETLVILVWEVSWLNWTSLVASLH</sequence>
<dbReference type="Proteomes" id="UP001469553">
    <property type="component" value="Unassembled WGS sequence"/>
</dbReference>
<dbReference type="EMBL" id="JAHRIP010004021">
    <property type="protein sequence ID" value="MEQ2281568.1"/>
    <property type="molecule type" value="Genomic_DNA"/>
</dbReference>
<gene>
    <name evidence="1" type="ORF">AMECASPLE_031811</name>
</gene>
<proteinExistence type="predicted"/>
<keyword evidence="2" id="KW-1185">Reference proteome</keyword>
<protein>
    <submittedName>
        <fullName evidence="1">Uncharacterized protein</fullName>
    </submittedName>
</protein>
<evidence type="ECO:0000313" key="1">
    <source>
        <dbReference type="EMBL" id="MEQ2281568.1"/>
    </source>
</evidence>
<organism evidence="1 2">
    <name type="scientific">Ameca splendens</name>
    <dbReference type="NCBI Taxonomy" id="208324"/>
    <lineage>
        <taxon>Eukaryota</taxon>
        <taxon>Metazoa</taxon>
        <taxon>Chordata</taxon>
        <taxon>Craniata</taxon>
        <taxon>Vertebrata</taxon>
        <taxon>Euteleostomi</taxon>
        <taxon>Actinopterygii</taxon>
        <taxon>Neopterygii</taxon>
        <taxon>Teleostei</taxon>
        <taxon>Neoteleostei</taxon>
        <taxon>Acanthomorphata</taxon>
        <taxon>Ovalentaria</taxon>
        <taxon>Atherinomorphae</taxon>
        <taxon>Cyprinodontiformes</taxon>
        <taxon>Goodeidae</taxon>
        <taxon>Ameca</taxon>
    </lineage>
</organism>
<reference evidence="1 2" key="1">
    <citation type="submission" date="2021-06" db="EMBL/GenBank/DDBJ databases">
        <authorList>
            <person name="Palmer J.M."/>
        </authorList>
    </citation>
    <scope>NUCLEOTIDE SEQUENCE [LARGE SCALE GENOMIC DNA]</scope>
    <source>
        <strain evidence="1 2">AS_MEX2019</strain>
        <tissue evidence="1">Muscle</tissue>
    </source>
</reference>
<name>A0ABV0XJI8_9TELE</name>
<evidence type="ECO:0000313" key="2">
    <source>
        <dbReference type="Proteomes" id="UP001469553"/>
    </source>
</evidence>
<comment type="caution">
    <text evidence="1">The sequence shown here is derived from an EMBL/GenBank/DDBJ whole genome shotgun (WGS) entry which is preliminary data.</text>
</comment>
<accession>A0ABV0XJI8</accession>